<dbReference type="EMBL" id="JACJQY010000032">
    <property type="protein sequence ID" value="MBD2318632.1"/>
    <property type="molecule type" value="Genomic_DNA"/>
</dbReference>
<sequence length="66" mass="7504">MLEVILDTSALIAFFVGSEKHHKAIHDYFFANPKTRWVIISTVFIVSFDEHIRQMSGLGVNCVPLI</sequence>
<evidence type="ECO:0008006" key="3">
    <source>
        <dbReference type="Google" id="ProtNLM"/>
    </source>
</evidence>
<organism evidence="1 2">
    <name type="scientific">Phormidium tenue FACHB-1050</name>
    <dbReference type="NCBI Taxonomy" id="2692857"/>
    <lineage>
        <taxon>Bacteria</taxon>
        <taxon>Bacillati</taxon>
        <taxon>Cyanobacteriota</taxon>
        <taxon>Cyanophyceae</taxon>
        <taxon>Oscillatoriophycideae</taxon>
        <taxon>Oscillatoriales</taxon>
        <taxon>Oscillatoriaceae</taxon>
        <taxon>Phormidium</taxon>
    </lineage>
</organism>
<evidence type="ECO:0000313" key="1">
    <source>
        <dbReference type="EMBL" id="MBD2318632.1"/>
    </source>
</evidence>
<comment type="caution">
    <text evidence="1">The sequence shown here is derived from an EMBL/GenBank/DDBJ whole genome shotgun (WGS) entry which is preliminary data.</text>
</comment>
<evidence type="ECO:0000313" key="2">
    <source>
        <dbReference type="Proteomes" id="UP000618445"/>
    </source>
</evidence>
<proteinExistence type="predicted"/>
<dbReference type="SUPFAM" id="SSF88723">
    <property type="entry name" value="PIN domain-like"/>
    <property type="match status" value="1"/>
</dbReference>
<accession>A0ABR8CG10</accession>
<dbReference type="InterPro" id="IPR029060">
    <property type="entry name" value="PIN-like_dom_sf"/>
</dbReference>
<protein>
    <recommendedName>
        <fullName evidence="3">PIN domain-containing protein</fullName>
    </recommendedName>
</protein>
<dbReference type="Proteomes" id="UP000618445">
    <property type="component" value="Unassembled WGS sequence"/>
</dbReference>
<dbReference type="RefSeq" id="WP_190579801.1">
    <property type="nucleotide sequence ID" value="NZ_CAWPQU010000026.1"/>
</dbReference>
<reference evidence="1 2" key="1">
    <citation type="journal article" date="2020" name="ISME J.">
        <title>Comparative genomics reveals insights into cyanobacterial evolution and habitat adaptation.</title>
        <authorList>
            <person name="Chen M.Y."/>
            <person name="Teng W.K."/>
            <person name="Zhao L."/>
            <person name="Hu C.X."/>
            <person name="Zhou Y.K."/>
            <person name="Han B.P."/>
            <person name="Song L.R."/>
            <person name="Shu W.S."/>
        </authorList>
    </citation>
    <scope>NUCLEOTIDE SEQUENCE [LARGE SCALE GENOMIC DNA]</scope>
    <source>
        <strain evidence="1 2">FACHB-1050</strain>
    </source>
</reference>
<name>A0ABR8CG10_9CYAN</name>
<keyword evidence="2" id="KW-1185">Reference proteome</keyword>
<gene>
    <name evidence="1" type="ORF">H6G05_17485</name>
</gene>